<comment type="caution">
    <text evidence="1">The sequence shown here is derived from an EMBL/GenBank/DDBJ whole genome shotgun (WGS) entry which is preliminary data.</text>
</comment>
<organism evidence="1 2">
    <name type="scientific">Pistacia integerrima</name>
    <dbReference type="NCBI Taxonomy" id="434235"/>
    <lineage>
        <taxon>Eukaryota</taxon>
        <taxon>Viridiplantae</taxon>
        <taxon>Streptophyta</taxon>
        <taxon>Embryophyta</taxon>
        <taxon>Tracheophyta</taxon>
        <taxon>Spermatophyta</taxon>
        <taxon>Magnoliopsida</taxon>
        <taxon>eudicotyledons</taxon>
        <taxon>Gunneridae</taxon>
        <taxon>Pentapetalae</taxon>
        <taxon>rosids</taxon>
        <taxon>malvids</taxon>
        <taxon>Sapindales</taxon>
        <taxon>Anacardiaceae</taxon>
        <taxon>Pistacia</taxon>
    </lineage>
</organism>
<protein>
    <submittedName>
        <fullName evidence="1">Uncharacterized protein</fullName>
    </submittedName>
</protein>
<gene>
    <name evidence="1" type="ORF">Pint_09568</name>
</gene>
<evidence type="ECO:0000313" key="1">
    <source>
        <dbReference type="EMBL" id="KAJ0018897.1"/>
    </source>
</evidence>
<dbReference type="Proteomes" id="UP001163603">
    <property type="component" value="Chromosome 12"/>
</dbReference>
<name>A0ACC0XLG5_9ROSI</name>
<proteinExistence type="predicted"/>
<keyword evidence="2" id="KW-1185">Reference proteome</keyword>
<reference evidence="2" key="1">
    <citation type="journal article" date="2023" name="G3 (Bethesda)">
        <title>Genome assembly and association tests identify interacting loci associated with vigor, precocity, and sex in interspecific pistachio rootstocks.</title>
        <authorList>
            <person name="Palmer W."/>
            <person name="Jacygrad E."/>
            <person name="Sagayaradj S."/>
            <person name="Cavanaugh K."/>
            <person name="Han R."/>
            <person name="Bertier L."/>
            <person name="Beede B."/>
            <person name="Kafkas S."/>
            <person name="Golino D."/>
            <person name="Preece J."/>
            <person name="Michelmore R."/>
        </authorList>
    </citation>
    <scope>NUCLEOTIDE SEQUENCE [LARGE SCALE GENOMIC DNA]</scope>
</reference>
<accession>A0ACC0XLG5</accession>
<dbReference type="EMBL" id="CM047747">
    <property type="protein sequence ID" value="KAJ0018897.1"/>
    <property type="molecule type" value="Genomic_DNA"/>
</dbReference>
<evidence type="ECO:0000313" key="2">
    <source>
        <dbReference type="Proteomes" id="UP001163603"/>
    </source>
</evidence>
<sequence>MSIPRTNLFIGIFIFFTRSKISFWRCMIAICNIFRFLSSIYSANWGVSLSISLTISTIPLSVARNNAIGSLTISCF</sequence>